<dbReference type="OrthoDB" id="72851at2759"/>
<feature type="compositionally biased region" description="Basic residues" evidence="7">
    <location>
        <begin position="93"/>
        <end position="116"/>
    </location>
</feature>
<proteinExistence type="predicted"/>
<evidence type="ECO:0000256" key="8">
    <source>
        <dbReference type="SAM" id="Phobius"/>
    </source>
</evidence>
<dbReference type="STRING" id="1806994.A0A507CJZ4"/>
<evidence type="ECO:0000259" key="9">
    <source>
        <dbReference type="Pfam" id="PF00535"/>
    </source>
</evidence>
<gene>
    <name evidence="10" type="ORF">SmJEL517_g00221</name>
</gene>
<evidence type="ECO:0000256" key="2">
    <source>
        <dbReference type="ARBA" id="ARBA00022676"/>
    </source>
</evidence>
<dbReference type="SUPFAM" id="SSF53448">
    <property type="entry name" value="Nucleotide-diphospho-sugar transferases"/>
    <property type="match status" value="1"/>
</dbReference>
<evidence type="ECO:0000256" key="1">
    <source>
        <dbReference type="ARBA" id="ARBA00004141"/>
    </source>
</evidence>
<dbReference type="InterPro" id="IPR029044">
    <property type="entry name" value="Nucleotide-diphossugar_trans"/>
</dbReference>
<comment type="subcellular location">
    <subcellularLocation>
        <location evidence="1">Membrane</location>
        <topology evidence="1">Multi-pass membrane protein</topology>
    </subcellularLocation>
</comment>
<evidence type="ECO:0000256" key="3">
    <source>
        <dbReference type="ARBA" id="ARBA00022679"/>
    </source>
</evidence>
<dbReference type="Proteomes" id="UP000319731">
    <property type="component" value="Unassembled WGS sequence"/>
</dbReference>
<dbReference type="InterPro" id="IPR001173">
    <property type="entry name" value="Glyco_trans_2-like"/>
</dbReference>
<feature type="transmembrane region" description="Helical" evidence="8">
    <location>
        <begin position="677"/>
        <end position="701"/>
    </location>
</feature>
<protein>
    <recommendedName>
        <fullName evidence="9">Glycosyltransferase 2-like domain-containing protein</fullName>
    </recommendedName>
</protein>
<evidence type="ECO:0000256" key="4">
    <source>
        <dbReference type="ARBA" id="ARBA00022692"/>
    </source>
</evidence>
<dbReference type="Gene3D" id="3.90.550.10">
    <property type="entry name" value="Spore Coat Polysaccharide Biosynthesis Protein SpsA, Chain A"/>
    <property type="match status" value="1"/>
</dbReference>
<sequence length="835" mass="94423">MADVTVFIKRNSNESINTLNDNPPPLPTTKGLLSNIYSLLGGNAPQNGKLSDVDKLKLATKRNSFFDKTSKSSDNLLELEASFEDPDALKMKAMGRPKSVKRSKTSKSTRSKRRQSSVKPQIPSSLIISTQPLSPVYDLASAKGLPSAGVSPTRLDIRIPSTNVPPVPKLPSPVVSTSDALTEPVLEEEEDLWEDDLLDELKERSKVFNRRAFLERLAASSETLNTDNVMDILNTSGANITADDFKGVLTKLAPDEFDSLKKLAQAIAKTGVESYMDDEDEADEKAETMTLMEEIEAEARLEEQGIYVGQIETILANVKAQLNIDNDDPKLILPSAPTAMEKHCFLDSKKVPLLFVISCSSLSIMTGMWLFATSTPLFLLYSPFILLVAFYYCFSVVPMIFSKKFDYPAHRKLVEDFSKRQDFELPSVDVLLPCCGESLAVLNNTYMNIKRLKWGGKLKVWVLDDGWKDEVKQLAYLYGFEYIRRADRPHLKKAGNMRNAFKYLKGDFMAIFDADFCPRPEFLYETVPYMYKDPSIAILQTPQYFRCKPEQTWIERGAGLVQEQFYRVIQVGRDTYKGAICVGTSALYRHAALEPFGGTAAVEHSEDVRTGFMCMTAGYNVRYIPVVLSMGICPYDLKSFFNQQYRWCSGSADLLSSKIFWETKLTLLQRACFLSGIFYYFCTAAETIMNPLPAMLLIFLRPEMIKWFNICFAAPSMISAMICVYWWSVYRASALSFRVRTIQFYAHLFAIKDRTFGTQMGWVPSGQGKSAAKTRYLTAVRLCTVWCTTQLLVILGGAAWRIWGGYEWYNFVPMILLALYNFYFNFDLMRGYEGA</sequence>
<keyword evidence="4 8" id="KW-0812">Transmembrane</keyword>
<reference evidence="10 11" key="1">
    <citation type="journal article" date="2019" name="Sci. Rep.">
        <title>Comparative genomics of chytrid fungi reveal insights into the obligate biotrophic and pathogenic lifestyle of Synchytrium endobioticum.</title>
        <authorList>
            <person name="van de Vossenberg B.T.L.H."/>
            <person name="Warris S."/>
            <person name="Nguyen H.D.T."/>
            <person name="van Gent-Pelzer M.P.E."/>
            <person name="Joly D.L."/>
            <person name="van de Geest H.C."/>
            <person name="Bonants P.J.M."/>
            <person name="Smith D.S."/>
            <person name="Levesque C.A."/>
            <person name="van der Lee T.A.J."/>
        </authorList>
    </citation>
    <scope>NUCLEOTIDE SEQUENCE [LARGE SCALE GENOMIC DNA]</scope>
    <source>
        <strain evidence="10 11">JEL517</strain>
    </source>
</reference>
<dbReference type="CDD" id="cd06421">
    <property type="entry name" value="CESA_CelA_like"/>
    <property type="match status" value="1"/>
</dbReference>
<keyword evidence="5 8" id="KW-1133">Transmembrane helix</keyword>
<dbReference type="RefSeq" id="XP_031027910.1">
    <property type="nucleotide sequence ID" value="XM_031166151.1"/>
</dbReference>
<keyword evidence="11" id="KW-1185">Reference proteome</keyword>
<evidence type="ECO:0000313" key="10">
    <source>
        <dbReference type="EMBL" id="TPX38195.1"/>
    </source>
</evidence>
<dbReference type="PANTHER" id="PTHR43867:SF2">
    <property type="entry name" value="CELLULOSE SYNTHASE CATALYTIC SUBUNIT A [UDP-FORMING]"/>
    <property type="match status" value="1"/>
</dbReference>
<keyword evidence="3" id="KW-0808">Transferase</keyword>
<dbReference type="InterPro" id="IPR050321">
    <property type="entry name" value="Glycosyltr_2/OpgH_subfam"/>
</dbReference>
<feature type="transmembrane region" description="Helical" evidence="8">
    <location>
        <begin position="378"/>
        <end position="401"/>
    </location>
</feature>
<dbReference type="AlphaFoldDB" id="A0A507CJZ4"/>
<dbReference type="EMBL" id="QEAO01000001">
    <property type="protein sequence ID" value="TPX38195.1"/>
    <property type="molecule type" value="Genomic_DNA"/>
</dbReference>
<dbReference type="Pfam" id="PF00535">
    <property type="entry name" value="Glycos_transf_2"/>
    <property type="match status" value="1"/>
</dbReference>
<accession>A0A507CJZ4</accession>
<evidence type="ECO:0000256" key="5">
    <source>
        <dbReference type="ARBA" id="ARBA00022989"/>
    </source>
</evidence>
<keyword evidence="6 8" id="KW-0472">Membrane</keyword>
<evidence type="ECO:0000256" key="7">
    <source>
        <dbReference type="SAM" id="MobiDB-lite"/>
    </source>
</evidence>
<dbReference type="GO" id="GO:0016020">
    <property type="term" value="C:membrane"/>
    <property type="evidence" value="ECO:0007669"/>
    <property type="project" value="UniProtKB-SubCell"/>
</dbReference>
<comment type="caution">
    <text evidence="10">The sequence shown here is derived from an EMBL/GenBank/DDBJ whole genome shotgun (WGS) entry which is preliminary data.</text>
</comment>
<organism evidence="10 11">
    <name type="scientific">Synchytrium microbalum</name>
    <dbReference type="NCBI Taxonomy" id="1806994"/>
    <lineage>
        <taxon>Eukaryota</taxon>
        <taxon>Fungi</taxon>
        <taxon>Fungi incertae sedis</taxon>
        <taxon>Chytridiomycota</taxon>
        <taxon>Chytridiomycota incertae sedis</taxon>
        <taxon>Chytridiomycetes</taxon>
        <taxon>Synchytriales</taxon>
        <taxon>Synchytriaceae</taxon>
        <taxon>Synchytrium</taxon>
    </lineage>
</organism>
<feature type="transmembrane region" description="Helical" evidence="8">
    <location>
        <begin position="808"/>
        <end position="826"/>
    </location>
</feature>
<evidence type="ECO:0000256" key="6">
    <source>
        <dbReference type="ARBA" id="ARBA00023136"/>
    </source>
</evidence>
<dbReference type="GO" id="GO:0016757">
    <property type="term" value="F:glycosyltransferase activity"/>
    <property type="evidence" value="ECO:0007669"/>
    <property type="project" value="UniProtKB-KW"/>
</dbReference>
<name>A0A507CJZ4_9FUNG</name>
<dbReference type="PANTHER" id="PTHR43867">
    <property type="entry name" value="CELLULOSE SYNTHASE CATALYTIC SUBUNIT A [UDP-FORMING]"/>
    <property type="match status" value="1"/>
</dbReference>
<dbReference type="GeneID" id="42001448"/>
<evidence type="ECO:0000313" key="11">
    <source>
        <dbReference type="Proteomes" id="UP000319731"/>
    </source>
</evidence>
<feature type="transmembrane region" description="Helical" evidence="8">
    <location>
        <begin position="351"/>
        <end position="372"/>
    </location>
</feature>
<feature type="region of interest" description="Disordered" evidence="7">
    <location>
        <begin position="88"/>
        <end position="125"/>
    </location>
</feature>
<feature type="domain" description="Glycosyltransferase 2-like" evidence="9">
    <location>
        <begin position="430"/>
        <end position="594"/>
    </location>
</feature>
<keyword evidence="2" id="KW-0328">Glycosyltransferase</keyword>
<feature type="transmembrane region" description="Helical" evidence="8">
    <location>
        <begin position="779"/>
        <end position="802"/>
    </location>
</feature>
<feature type="transmembrane region" description="Helical" evidence="8">
    <location>
        <begin position="707"/>
        <end position="730"/>
    </location>
</feature>